<accession>A0A7X9UBF1</accession>
<dbReference type="InterPro" id="IPR024523">
    <property type="entry name" value="DUF3793"/>
</dbReference>
<protein>
    <submittedName>
        <fullName evidence="1">DUF3793 family protein</fullName>
    </submittedName>
</protein>
<proteinExistence type="predicted"/>
<dbReference type="Pfam" id="PF12672">
    <property type="entry name" value="DUF3793"/>
    <property type="match status" value="1"/>
</dbReference>
<dbReference type="AlphaFoldDB" id="A0A7X9UBF1"/>
<sequence length="243" mass="27620">MTWPIDVQALEQAIVRNCSPTLAALKPASLFTFPGSFTAQAPENQNEASAHRQALLEAVKYCQRQVSNAGVAIRILAWKRCGALVYVYRPCELAAYLVDRRAAHPLENEGYRIGNLEACLDELSRRLQNRSNAAVKRANDESKPCPCSNRVCRNEFPHEIGFFLGYPYEDVIGFIKNHGQNYLEVGPWKVYANQNQARRTFARFRRCASIYARAYRCGRSLRRLTVRPTVNGRNAARPQQTQR</sequence>
<evidence type="ECO:0000313" key="1">
    <source>
        <dbReference type="EMBL" id="NMF55431.1"/>
    </source>
</evidence>
<comment type="caution">
    <text evidence="1">The sequence shown here is derived from an EMBL/GenBank/DDBJ whole genome shotgun (WGS) entry which is preliminary data.</text>
</comment>
<keyword evidence="2" id="KW-1185">Reference proteome</keyword>
<dbReference type="RefSeq" id="WP_169277112.1">
    <property type="nucleotide sequence ID" value="NZ_JABBCP010000002.1"/>
</dbReference>
<organism evidence="1 2">
    <name type="scientific">Collinsella acetigenes</name>
    <dbReference type="NCBI Taxonomy" id="2713419"/>
    <lineage>
        <taxon>Bacteria</taxon>
        <taxon>Bacillati</taxon>
        <taxon>Actinomycetota</taxon>
        <taxon>Coriobacteriia</taxon>
        <taxon>Coriobacteriales</taxon>
        <taxon>Coriobacteriaceae</taxon>
        <taxon>Collinsella</taxon>
    </lineage>
</organism>
<evidence type="ECO:0000313" key="2">
    <source>
        <dbReference type="Proteomes" id="UP000546970"/>
    </source>
</evidence>
<dbReference type="Proteomes" id="UP000546970">
    <property type="component" value="Unassembled WGS sequence"/>
</dbReference>
<reference evidence="1 2" key="1">
    <citation type="submission" date="2020-04" db="EMBL/GenBank/DDBJ databases">
        <title>Collinsella sp. KGMB02528 nov., an anaerobic actinobacterium isolated from human feces.</title>
        <authorList>
            <person name="Han K.-I."/>
            <person name="Eom M.K."/>
            <person name="Kim J.-S."/>
            <person name="Lee K.C."/>
            <person name="Suh M.K."/>
            <person name="Park S.-H."/>
            <person name="Lee J.H."/>
            <person name="Kang S.W."/>
            <person name="Park J.-E."/>
            <person name="Oh B.S."/>
            <person name="Yu S.Y."/>
            <person name="Choi S.-H."/>
            <person name="Lee D.H."/>
            <person name="Yoon H."/>
            <person name="Kim B.-Y."/>
            <person name="Lee J.H."/>
            <person name="Lee J.-S."/>
        </authorList>
    </citation>
    <scope>NUCLEOTIDE SEQUENCE [LARGE SCALE GENOMIC DNA]</scope>
    <source>
        <strain evidence="1 2">KGMB02528</strain>
    </source>
</reference>
<gene>
    <name evidence="1" type="ORF">HF320_03675</name>
</gene>
<name>A0A7X9UBF1_9ACTN</name>
<dbReference type="EMBL" id="JABBCP010000002">
    <property type="protein sequence ID" value="NMF55431.1"/>
    <property type="molecule type" value="Genomic_DNA"/>
</dbReference>